<dbReference type="EMBL" id="BOMM01000016">
    <property type="protein sequence ID" value="GIE10476.1"/>
    <property type="molecule type" value="Genomic_DNA"/>
</dbReference>
<gene>
    <name evidence="1" type="ORF">Afe05nite_23160</name>
</gene>
<dbReference type="RefSeq" id="WP_203817026.1">
    <property type="nucleotide sequence ID" value="NZ_BAAABP010000071.1"/>
</dbReference>
<evidence type="ECO:0000313" key="1">
    <source>
        <dbReference type="EMBL" id="GIE10476.1"/>
    </source>
</evidence>
<name>A0A919J4K4_9ACTN</name>
<reference evidence="1" key="1">
    <citation type="submission" date="2021-01" db="EMBL/GenBank/DDBJ databases">
        <title>Whole genome shotgun sequence of Actinoplanes ferrugineus NBRC 15555.</title>
        <authorList>
            <person name="Komaki H."/>
            <person name="Tamura T."/>
        </authorList>
    </citation>
    <scope>NUCLEOTIDE SEQUENCE</scope>
    <source>
        <strain evidence="1">NBRC 15555</strain>
    </source>
</reference>
<dbReference type="AlphaFoldDB" id="A0A919J4K4"/>
<sequence>MNAETTVSVLFEAAGITVPPDEFDYFVKVYPALRAGLDALYEVPMTKEEEPQLVFSPYL</sequence>
<proteinExistence type="predicted"/>
<keyword evidence="2" id="KW-1185">Reference proteome</keyword>
<accession>A0A919J4K4</accession>
<evidence type="ECO:0000313" key="2">
    <source>
        <dbReference type="Proteomes" id="UP000598174"/>
    </source>
</evidence>
<protein>
    <submittedName>
        <fullName evidence="1">Uncharacterized protein</fullName>
    </submittedName>
</protein>
<organism evidence="1 2">
    <name type="scientific">Paractinoplanes ferrugineus</name>
    <dbReference type="NCBI Taxonomy" id="113564"/>
    <lineage>
        <taxon>Bacteria</taxon>
        <taxon>Bacillati</taxon>
        <taxon>Actinomycetota</taxon>
        <taxon>Actinomycetes</taxon>
        <taxon>Micromonosporales</taxon>
        <taxon>Micromonosporaceae</taxon>
        <taxon>Paractinoplanes</taxon>
    </lineage>
</organism>
<dbReference type="Proteomes" id="UP000598174">
    <property type="component" value="Unassembled WGS sequence"/>
</dbReference>
<comment type="caution">
    <text evidence="1">The sequence shown here is derived from an EMBL/GenBank/DDBJ whole genome shotgun (WGS) entry which is preliminary data.</text>
</comment>